<dbReference type="Gene3D" id="1.10.10.60">
    <property type="entry name" value="Homeodomain-like"/>
    <property type="match status" value="1"/>
</dbReference>
<dbReference type="InterPro" id="IPR001005">
    <property type="entry name" value="SANT/Myb"/>
</dbReference>
<evidence type="ECO:0000256" key="2">
    <source>
        <dbReference type="SAM" id="MobiDB-lite"/>
    </source>
</evidence>
<feature type="region of interest" description="Disordered" evidence="2">
    <location>
        <begin position="230"/>
        <end position="259"/>
    </location>
</feature>
<dbReference type="Proteomes" id="UP001229421">
    <property type="component" value="Unassembled WGS sequence"/>
</dbReference>
<evidence type="ECO:0000313" key="5">
    <source>
        <dbReference type="Proteomes" id="UP001229421"/>
    </source>
</evidence>
<dbReference type="SMART" id="SM01189">
    <property type="entry name" value="ELM2"/>
    <property type="match status" value="1"/>
</dbReference>
<evidence type="ECO:0000259" key="3">
    <source>
        <dbReference type="PROSITE" id="PS50090"/>
    </source>
</evidence>
<gene>
    <name evidence="4" type="ORF">QVD17_38955</name>
</gene>
<evidence type="ECO:0000256" key="1">
    <source>
        <dbReference type="ARBA" id="ARBA00023242"/>
    </source>
</evidence>
<dbReference type="SUPFAM" id="SSF46689">
    <property type="entry name" value="Homeodomain-like"/>
    <property type="match status" value="1"/>
</dbReference>
<dbReference type="EMBL" id="JAUHHV010000011">
    <property type="protein sequence ID" value="KAK1407341.1"/>
    <property type="molecule type" value="Genomic_DNA"/>
</dbReference>
<protein>
    <recommendedName>
        <fullName evidence="3">Myb-like domain-containing protein</fullName>
    </recommendedName>
</protein>
<keyword evidence="5" id="KW-1185">Reference proteome</keyword>
<reference evidence="4" key="1">
    <citation type="journal article" date="2023" name="bioRxiv">
        <title>Improved chromosome-level genome assembly for marigold (Tagetes erecta).</title>
        <authorList>
            <person name="Jiang F."/>
            <person name="Yuan L."/>
            <person name="Wang S."/>
            <person name="Wang H."/>
            <person name="Xu D."/>
            <person name="Wang A."/>
            <person name="Fan W."/>
        </authorList>
    </citation>
    <scope>NUCLEOTIDE SEQUENCE</scope>
    <source>
        <strain evidence="4">WSJ</strain>
        <tissue evidence="4">Leaf</tissue>
    </source>
</reference>
<proteinExistence type="predicted"/>
<keyword evidence="1" id="KW-0539">Nucleus</keyword>
<name>A0AAD8NGN3_TARER</name>
<dbReference type="CDD" id="cd00167">
    <property type="entry name" value="SANT"/>
    <property type="match status" value="1"/>
</dbReference>
<dbReference type="PANTHER" id="PTHR46872">
    <property type="entry name" value="DNA BINDING PROTEIN"/>
    <property type="match status" value="1"/>
</dbReference>
<feature type="domain" description="Myb-like" evidence="3">
    <location>
        <begin position="171"/>
        <end position="219"/>
    </location>
</feature>
<feature type="compositionally biased region" description="Acidic residues" evidence="2">
    <location>
        <begin position="236"/>
        <end position="259"/>
    </location>
</feature>
<comment type="caution">
    <text evidence="4">The sequence shown here is derived from an EMBL/GenBank/DDBJ whole genome shotgun (WGS) entry which is preliminary data.</text>
</comment>
<dbReference type="PROSITE" id="PS50090">
    <property type="entry name" value="MYB_LIKE"/>
    <property type="match status" value="1"/>
</dbReference>
<sequence>MGNCYQFESCLKFPSIDVPLKPCISAEGHFPIETLENDCQFESGKITDIPTTLVQKDDTFSCLLRFSPLKQVPVGPEYQASIPECSRYDMNDEENKFLGSCVIPVPISSSVISNDITVGKGRKDCFCEDHGSLRCVRQHITEARENLKVNIGHERFSALGFDYMGDVVACKWTEEEEQLFHEVVYSNPISSGKNFWEILAETFPSRSNQEIVSYYFNVFMLQRRAEQNRFDPTNADSDDDELQVNDSSEEDDDSCPDEIQEYGFSVKDPVFDHIDDSMLIFEDSRVLGDAGFFSFPRTKAEFLPTVSMIEQVFGVESWNIKVTDDDDNDKGSMN</sequence>
<dbReference type="AlphaFoldDB" id="A0AAD8NGN3"/>
<dbReference type="InterPro" id="IPR009057">
    <property type="entry name" value="Homeodomain-like_sf"/>
</dbReference>
<organism evidence="4 5">
    <name type="scientific">Tagetes erecta</name>
    <name type="common">African marigold</name>
    <dbReference type="NCBI Taxonomy" id="13708"/>
    <lineage>
        <taxon>Eukaryota</taxon>
        <taxon>Viridiplantae</taxon>
        <taxon>Streptophyta</taxon>
        <taxon>Embryophyta</taxon>
        <taxon>Tracheophyta</taxon>
        <taxon>Spermatophyta</taxon>
        <taxon>Magnoliopsida</taxon>
        <taxon>eudicotyledons</taxon>
        <taxon>Gunneridae</taxon>
        <taxon>Pentapetalae</taxon>
        <taxon>asterids</taxon>
        <taxon>campanulids</taxon>
        <taxon>Asterales</taxon>
        <taxon>Asteraceae</taxon>
        <taxon>Asteroideae</taxon>
        <taxon>Heliantheae alliance</taxon>
        <taxon>Tageteae</taxon>
        <taxon>Tagetes</taxon>
    </lineage>
</organism>
<dbReference type="InterPro" id="IPR000949">
    <property type="entry name" value="ELM2_dom"/>
</dbReference>
<accession>A0AAD8NGN3</accession>
<dbReference type="PANTHER" id="PTHR46872:SF10">
    <property type="entry name" value="MYB-LIKE DOMAIN-CONTAINING PROTEIN"/>
    <property type="match status" value="1"/>
</dbReference>
<evidence type="ECO:0000313" key="4">
    <source>
        <dbReference type="EMBL" id="KAK1407341.1"/>
    </source>
</evidence>